<keyword evidence="1" id="KW-0732">Signal</keyword>
<keyword evidence="3" id="KW-1185">Reference proteome</keyword>
<dbReference type="AlphaFoldDB" id="A0A078KIN9"/>
<dbReference type="EMBL" id="LM995447">
    <property type="protein sequence ID" value="CDZ23406.1"/>
    <property type="molecule type" value="Genomic_DNA"/>
</dbReference>
<sequence length="377" mass="41629">MLKKHMKIVVAAACAFVLVAGAATFFIVRGMRSLSHDAVYSDGCNFSGPDGFIHQQPGQNSAFMFFDYKKKENGYLWGGAAASSFDKYPTVVAKYGGNIYAIAPYGANKSFIYKADREGKQKETLIEADSDAGGRMIIMSGKLYFENTVHKVENLTATDETTVSINSVDLKTKKLSTVSPRHTGKNASISLLGYYKDNLYYIYSSQSEVSGEETVKNKHAIYELNLKTGAEKAILGQLGTMTALKFYGDSAYYMLTDPDTEQVTLCRHHLDTGADEKIASGKNIINSIQCFDGKVFYRVGKTNTSEGYYYDLKKKVTKSVPVKYGSNQNFYIVGESNDLFIIICWGTGNGGQAQNGTYAYIKKADYYAGKVQPVKFK</sequence>
<name>A0A078KIN9_9FIRM</name>
<organism evidence="2 3">
    <name type="scientific">[Clostridium] cellulosi</name>
    <dbReference type="NCBI Taxonomy" id="29343"/>
    <lineage>
        <taxon>Bacteria</taxon>
        <taxon>Bacillati</taxon>
        <taxon>Bacillota</taxon>
        <taxon>Clostridia</taxon>
        <taxon>Eubacteriales</taxon>
        <taxon>Oscillospiraceae</taxon>
        <taxon>Oscillospiraceae incertae sedis</taxon>
    </lineage>
</organism>
<dbReference type="SUPFAM" id="SSF69304">
    <property type="entry name" value="Tricorn protease N-terminal domain"/>
    <property type="match status" value="1"/>
</dbReference>
<gene>
    <name evidence="2" type="ORF">CCDG5_0263</name>
</gene>
<evidence type="ECO:0000313" key="2">
    <source>
        <dbReference type="EMBL" id="CDZ23406.1"/>
    </source>
</evidence>
<dbReference type="PATRIC" id="fig|29343.3.peg.271"/>
<dbReference type="HOGENOM" id="CLU_732997_0_0_9"/>
<protein>
    <submittedName>
        <fullName evidence="2">Putative secreted protein</fullName>
    </submittedName>
</protein>
<reference evidence="3" key="1">
    <citation type="submission" date="2014-07" db="EMBL/GenBank/DDBJ databases">
        <authorList>
            <person name="Wibberg D."/>
        </authorList>
    </citation>
    <scope>NUCLEOTIDE SEQUENCE [LARGE SCALE GENOMIC DNA]</scope>
    <source>
        <strain evidence="3">DG5</strain>
    </source>
</reference>
<evidence type="ECO:0000256" key="1">
    <source>
        <dbReference type="SAM" id="SignalP"/>
    </source>
</evidence>
<evidence type="ECO:0000313" key="3">
    <source>
        <dbReference type="Proteomes" id="UP000032431"/>
    </source>
</evidence>
<dbReference type="KEGG" id="ccel:CCDG5_0263"/>
<dbReference type="Proteomes" id="UP000032431">
    <property type="component" value="Chromosome I"/>
</dbReference>
<feature type="signal peptide" evidence="1">
    <location>
        <begin position="1"/>
        <end position="22"/>
    </location>
</feature>
<feature type="chain" id="PRO_5001740354" evidence="1">
    <location>
        <begin position="23"/>
        <end position="377"/>
    </location>
</feature>
<accession>A0A078KIN9</accession>
<proteinExistence type="predicted"/>